<gene>
    <name evidence="7" type="ORF">QVD17_41055</name>
</gene>
<evidence type="ECO:0008006" key="9">
    <source>
        <dbReference type="Google" id="ProtNLM"/>
    </source>
</evidence>
<comment type="function">
    <text evidence="1">Plays an important role in the elongation step of protein synthesis.</text>
</comment>
<dbReference type="InterPro" id="IPR038716">
    <property type="entry name" value="P1/P2_N_sf"/>
</dbReference>
<dbReference type="AlphaFoldDB" id="A0AAD8JQQ9"/>
<comment type="similarity">
    <text evidence="2">Belongs to the eukaryotic ribosomal protein P1/P2 family.</text>
</comment>
<sequence length="141" mass="14634">MVKNNITQNSRRSSVIAFSKEEKTCLNLKNMSIGELACTYATLILSDDGIPITAEKIATLLKAANVDTESYWPSLFAKLAEKKNIEDLIVNVGAGGGGGGAVAVAAPAAGGGAAAAAPAPEEKKEEPKEESDDDMGFSLFD</sequence>
<comment type="caution">
    <text evidence="7">The sequence shown here is derived from an EMBL/GenBank/DDBJ whole genome shotgun (WGS) entry which is preliminary data.</text>
</comment>
<dbReference type="Pfam" id="PF00428">
    <property type="entry name" value="Ribosomal_60s"/>
    <property type="match status" value="1"/>
</dbReference>
<accession>A0AAD8JQQ9</accession>
<dbReference type="Gene3D" id="1.10.10.1410">
    <property type="match status" value="1"/>
</dbReference>
<dbReference type="GO" id="GO:0030295">
    <property type="term" value="F:protein kinase activator activity"/>
    <property type="evidence" value="ECO:0007669"/>
    <property type="project" value="TreeGrafter"/>
</dbReference>
<dbReference type="GO" id="GO:0003735">
    <property type="term" value="F:structural constituent of ribosome"/>
    <property type="evidence" value="ECO:0007669"/>
    <property type="project" value="InterPro"/>
</dbReference>
<dbReference type="EMBL" id="JAUHHV010000011">
    <property type="protein sequence ID" value="KAK1408907.1"/>
    <property type="molecule type" value="Genomic_DNA"/>
</dbReference>
<dbReference type="HAMAP" id="MF_01478">
    <property type="entry name" value="Ribosomal_L12_arch"/>
    <property type="match status" value="1"/>
</dbReference>
<evidence type="ECO:0000313" key="7">
    <source>
        <dbReference type="EMBL" id="KAK1408907.1"/>
    </source>
</evidence>
<protein>
    <recommendedName>
        <fullName evidence="9">60S acidic ribosomal protein P1</fullName>
    </recommendedName>
</protein>
<dbReference type="CDD" id="cd05831">
    <property type="entry name" value="Ribosomal_P1"/>
    <property type="match status" value="1"/>
</dbReference>
<dbReference type="InterPro" id="IPR027534">
    <property type="entry name" value="Ribosomal_P1/P2"/>
</dbReference>
<comment type="subunit">
    <text evidence="3">P1 and P2 exist as dimers at the large ribosomal subunit.</text>
</comment>
<keyword evidence="8" id="KW-1185">Reference proteome</keyword>
<evidence type="ECO:0000256" key="2">
    <source>
        <dbReference type="ARBA" id="ARBA00005436"/>
    </source>
</evidence>
<proteinExistence type="inferred from homology"/>
<evidence type="ECO:0000256" key="3">
    <source>
        <dbReference type="ARBA" id="ARBA00011266"/>
    </source>
</evidence>
<dbReference type="GO" id="GO:0006414">
    <property type="term" value="P:translational elongation"/>
    <property type="evidence" value="ECO:0007669"/>
    <property type="project" value="InterPro"/>
</dbReference>
<name>A0AAD8JQQ9_TARER</name>
<dbReference type="GO" id="GO:0043021">
    <property type="term" value="F:ribonucleoprotein complex binding"/>
    <property type="evidence" value="ECO:0007669"/>
    <property type="project" value="TreeGrafter"/>
</dbReference>
<dbReference type="PANTHER" id="PTHR45696:SF10">
    <property type="entry name" value="LARGE RIBOSOMAL SUBUNIT PROTEIN P1"/>
    <property type="match status" value="1"/>
</dbReference>
<keyword evidence="4" id="KW-0689">Ribosomal protein</keyword>
<feature type="region of interest" description="Disordered" evidence="6">
    <location>
        <begin position="112"/>
        <end position="141"/>
    </location>
</feature>
<dbReference type="GO" id="GO:0022625">
    <property type="term" value="C:cytosolic large ribosomal subunit"/>
    <property type="evidence" value="ECO:0007669"/>
    <property type="project" value="TreeGrafter"/>
</dbReference>
<reference evidence="7" key="1">
    <citation type="journal article" date="2023" name="bioRxiv">
        <title>Improved chromosome-level genome assembly for marigold (Tagetes erecta).</title>
        <authorList>
            <person name="Jiang F."/>
            <person name="Yuan L."/>
            <person name="Wang S."/>
            <person name="Wang H."/>
            <person name="Xu D."/>
            <person name="Wang A."/>
            <person name="Fan W."/>
        </authorList>
    </citation>
    <scope>NUCLEOTIDE SEQUENCE</scope>
    <source>
        <strain evidence="7">WSJ</strain>
        <tissue evidence="7">Leaf</tissue>
    </source>
</reference>
<evidence type="ECO:0000313" key="8">
    <source>
        <dbReference type="Proteomes" id="UP001229421"/>
    </source>
</evidence>
<keyword evidence="5" id="KW-0687">Ribonucleoprotein</keyword>
<dbReference type="Proteomes" id="UP001229421">
    <property type="component" value="Unassembled WGS sequence"/>
</dbReference>
<evidence type="ECO:0000256" key="1">
    <source>
        <dbReference type="ARBA" id="ARBA00003362"/>
    </source>
</evidence>
<organism evidence="7 8">
    <name type="scientific">Tagetes erecta</name>
    <name type="common">African marigold</name>
    <dbReference type="NCBI Taxonomy" id="13708"/>
    <lineage>
        <taxon>Eukaryota</taxon>
        <taxon>Viridiplantae</taxon>
        <taxon>Streptophyta</taxon>
        <taxon>Embryophyta</taxon>
        <taxon>Tracheophyta</taxon>
        <taxon>Spermatophyta</taxon>
        <taxon>Magnoliopsida</taxon>
        <taxon>eudicotyledons</taxon>
        <taxon>Gunneridae</taxon>
        <taxon>Pentapetalae</taxon>
        <taxon>asterids</taxon>
        <taxon>campanulids</taxon>
        <taxon>Asterales</taxon>
        <taxon>Asteraceae</taxon>
        <taxon>Asteroideae</taxon>
        <taxon>Heliantheae alliance</taxon>
        <taxon>Tageteae</taxon>
        <taxon>Tagetes</taxon>
    </lineage>
</organism>
<dbReference type="PANTHER" id="PTHR45696">
    <property type="entry name" value="60S ACIDIC RIBOSOMAL PROTEIN P1"/>
    <property type="match status" value="1"/>
</dbReference>
<dbReference type="FunFam" id="1.10.10.1410:FF:000001">
    <property type="entry name" value="60S acidic ribosomal protein P1"/>
    <property type="match status" value="1"/>
</dbReference>
<evidence type="ECO:0000256" key="6">
    <source>
        <dbReference type="SAM" id="MobiDB-lite"/>
    </source>
</evidence>
<dbReference type="GO" id="GO:0002181">
    <property type="term" value="P:cytoplasmic translation"/>
    <property type="evidence" value="ECO:0007669"/>
    <property type="project" value="TreeGrafter"/>
</dbReference>
<evidence type="ECO:0000256" key="4">
    <source>
        <dbReference type="ARBA" id="ARBA00022980"/>
    </source>
</evidence>
<evidence type="ECO:0000256" key="5">
    <source>
        <dbReference type="ARBA" id="ARBA00023274"/>
    </source>
</evidence>